<name>A0A2P2MWR6_RHIMU</name>
<dbReference type="AlphaFoldDB" id="A0A2P2MWR6"/>
<organism evidence="1">
    <name type="scientific">Rhizophora mucronata</name>
    <name type="common">Asiatic mangrove</name>
    <dbReference type="NCBI Taxonomy" id="61149"/>
    <lineage>
        <taxon>Eukaryota</taxon>
        <taxon>Viridiplantae</taxon>
        <taxon>Streptophyta</taxon>
        <taxon>Embryophyta</taxon>
        <taxon>Tracheophyta</taxon>
        <taxon>Spermatophyta</taxon>
        <taxon>Magnoliopsida</taxon>
        <taxon>eudicotyledons</taxon>
        <taxon>Gunneridae</taxon>
        <taxon>Pentapetalae</taxon>
        <taxon>rosids</taxon>
        <taxon>fabids</taxon>
        <taxon>Malpighiales</taxon>
        <taxon>Rhizophoraceae</taxon>
        <taxon>Rhizophora</taxon>
    </lineage>
</organism>
<proteinExistence type="predicted"/>
<dbReference type="EMBL" id="GGEC01054182">
    <property type="protein sequence ID" value="MBX34666.1"/>
    <property type="molecule type" value="Transcribed_RNA"/>
</dbReference>
<reference evidence="1" key="1">
    <citation type="submission" date="2018-02" db="EMBL/GenBank/DDBJ databases">
        <title>Rhizophora mucronata_Transcriptome.</title>
        <authorList>
            <person name="Meera S.P."/>
            <person name="Sreeshan A."/>
            <person name="Augustine A."/>
        </authorList>
    </citation>
    <scope>NUCLEOTIDE SEQUENCE</scope>
    <source>
        <tissue evidence="1">Leaf</tissue>
    </source>
</reference>
<accession>A0A2P2MWR6</accession>
<protein>
    <submittedName>
        <fullName evidence="1">Uncharacterized protein</fullName>
    </submittedName>
</protein>
<evidence type="ECO:0000313" key="1">
    <source>
        <dbReference type="EMBL" id="MBX34666.1"/>
    </source>
</evidence>
<sequence length="31" mass="3641">MLDMVFHLCLCFPRESLLVRAIDNISLKLHI</sequence>